<dbReference type="InterPro" id="IPR038763">
    <property type="entry name" value="DHH_sf"/>
</dbReference>
<dbReference type="PANTHER" id="PTHR30255:SF2">
    <property type="entry name" value="SINGLE-STRANDED-DNA-SPECIFIC EXONUCLEASE RECJ"/>
    <property type="match status" value="1"/>
</dbReference>
<dbReference type="PANTHER" id="PTHR30255">
    <property type="entry name" value="SINGLE-STRANDED-DNA-SPECIFIC EXONUCLEASE RECJ"/>
    <property type="match status" value="1"/>
</dbReference>
<dbReference type="SUPFAM" id="SSF64182">
    <property type="entry name" value="DHH phosphoesterases"/>
    <property type="match status" value="1"/>
</dbReference>
<gene>
    <name evidence="1" type="ORF">BSZ36_01140</name>
</gene>
<evidence type="ECO:0008006" key="3">
    <source>
        <dbReference type="Google" id="ProtNLM"/>
    </source>
</evidence>
<evidence type="ECO:0000313" key="2">
    <source>
        <dbReference type="Proteomes" id="UP000216446"/>
    </source>
</evidence>
<dbReference type="OrthoDB" id="868021at2"/>
<dbReference type="Gene3D" id="3.90.1640.30">
    <property type="match status" value="1"/>
</dbReference>
<protein>
    <recommendedName>
        <fullName evidence="3">DDH domain-containing protein</fullName>
    </recommendedName>
</protein>
<accession>A0A259TVX9</accession>
<proteinExistence type="predicted"/>
<keyword evidence="2" id="KW-1185">Reference proteome</keyword>
<sequence length="365" mass="39327">MDALPLADAFPEAVHTFKQWLGAAPREGRCVVFCHFDADGLAAGALFGRALPLLGFTDVVVVPSGRDESAFSDSARQRLGEMDPASLVVTDLGVNETGTLEASGVPVLYVDHHRPSGAPEAGFVVSAYDWEPIPCSAWLAYGLLEAAAPDVDELRELDWIAAVGIISDLGEKAPWPLMADAKRRHTAKWLKEATVLVNAARRASTFRAQEALDLLMTEDGPKPLAESPEAQPLHDARAEVKAAMDVAGQAAPTFSETEPFALVRVDSRCQVHPLIAQRWRTRLKKYAVICANTGYLDGTVAFSTRTSRKDLPLPQIYQAIDTPGWNGKWGHGHDQASGGHLPPEVFNDVLDALGFAPEAHVSPDA</sequence>
<evidence type="ECO:0000313" key="1">
    <source>
        <dbReference type="EMBL" id="OZC01708.1"/>
    </source>
</evidence>
<dbReference type="EMBL" id="MQWB01000001">
    <property type="protein sequence ID" value="OZC01708.1"/>
    <property type="molecule type" value="Genomic_DNA"/>
</dbReference>
<dbReference type="RefSeq" id="WP_094545327.1">
    <property type="nucleotide sequence ID" value="NZ_MQWB01000001.1"/>
</dbReference>
<dbReference type="InterPro" id="IPR051673">
    <property type="entry name" value="SSDNA_exonuclease_RecJ"/>
</dbReference>
<reference evidence="1 2" key="1">
    <citation type="submission" date="2016-11" db="EMBL/GenBank/DDBJ databases">
        <title>Study of marine rhodopsin-containing bacteria.</title>
        <authorList>
            <person name="Yoshizawa S."/>
            <person name="Kumagai Y."/>
            <person name="Kogure K."/>
        </authorList>
    </citation>
    <scope>NUCLEOTIDE SEQUENCE [LARGE SCALE GENOMIC DNA]</scope>
    <source>
        <strain evidence="1 2">SG-29</strain>
    </source>
</reference>
<dbReference type="AlphaFoldDB" id="A0A259TVX9"/>
<dbReference type="Proteomes" id="UP000216446">
    <property type="component" value="Unassembled WGS sequence"/>
</dbReference>
<comment type="caution">
    <text evidence="1">The sequence shown here is derived from an EMBL/GenBank/DDBJ whole genome shotgun (WGS) entry which is preliminary data.</text>
</comment>
<dbReference type="InParanoid" id="A0A259TVX9"/>
<name>A0A259TVX9_9BACT</name>
<organism evidence="1 2">
    <name type="scientific">Rubricoccus marinus</name>
    <dbReference type="NCBI Taxonomy" id="716817"/>
    <lineage>
        <taxon>Bacteria</taxon>
        <taxon>Pseudomonadati</taxon>
        <taxon>Rhodothermota</taxon>
        <taxon>Rhodothermia</taxon>
        <taxon>Rhodothermales</taxon>
        <taxon>Rubricoccaceae</taxon>
        <taxon>Rubricoccus</taxon>
    </lineage>
</organism>